<sequence>MSRAPKIPSTSDSSFYVMASGQIESAIFSGNLDNLYCRYALSFGNDWGVIHGVDSGLSQIARKDAGSQDQSVTWNFPIDCTFKATNAFGWPRLAISVYGVDALGRDVVRGYGSLLLPTSPGSHVRYVHTYTPMSSSILQRFISWMSGTHPEFFDSKFVSQGEGREVTRVRNTGVVKVTVNVMTKGMESFGYNSGGGVAGSTLNMGGSGNFSTTGGFNMGGPATPALSERY</sequence>
<proteinExistence type="inferred from homology"/>
<evidence type="ECO:0000256" key="1">
    <source>
        <dbReference type="ARBA" id="ARBA00004120"/>
    </source>
</evidence>
<evidence type="ECO:0000256" key="3">
    <source>
        <dbReference type="ARBA" id="ARBA00022794"/>
    </source>
</evidence>
<dbReference type="PROSITE" id="PS51381">
    <property type="entry name" value="C2_B9"/>
    <property type="match status" value="1"/>
</dbReference>
<reference evidence="9" key="1">
    <citation type="journal article" date="2023" name="Commun. Biol.">
        <title>Genome analysis of Parmales, the sister group of diatoms, reveals the evolutionary specialization of diatoms from phago-mixotrophs to photoautotrophs.</title>
        <authorList>
            <person name="Ban H."/>
            <person name="Sato S."/>
            <person name="Yoshikawa S."/>
            <person name="Yamada K."/>
            <person name="Nakamura Y."/>
            <person name="Ichinomiya M."/>
            <person name="Sato N."/>
            <person name="Blanc-Mathieu R."/>
            <person name="Endo H."/>
            <person name="Kuwata A."/>
            <person name="Ogata H."/>
        </authorList>
    </citation>
    <scope>NUCLEOTIDE SEQUENCE [LARGE SCALE GENOMIC DNA]</scope>
    <source>
        <strain evidence="9">NIES 3701</strain>
    </source>
</reference>
<evidence type="ECO:0000256" key="4">
    <source>
        <dbReference type="ARBA" id="ARBA00023212"/>
    </source>
</evidence>
<comment type="subcellular location">
    <subcellularLocation>
        <location evidence="1">Cytoplasm</location>
        <location evidence="1">Cytoskeleton</location>
        <location evidence="1">Cilium basal body</location>
    </subcellularLocation>
</comment>
<keyword evidence="2" id="KW-0963">Cytoplasm</keyword>
<dbReference type="GO" id="GO:0036038">
    <property type="term" value="C:MKS complex"/>
    <property type="evidence" value="ECO:0007669"/>
    <property type="project" value="TreeGrafter"/>
</dbReference>
<organism evidence="8 9">
    <name type="scientific">Triparma strigata</name>
    <dbReference type="NCBI Taxonomy" id="1606541"/>
    <lineage>
        <taxon>Eukaryota</taxon>
        <taxon>Sar</taxon>
        <taxon>Stramenopiles</taxon>
        <taxon>Ochrophyta</taxon>
        <taxon>Bolidophyceae</taxon>
        <taxon>Parmales</taxon>
        <taxon>Triparmaceae</taxon>
        <taxon>Triparma</taxon>
    </lineage>
</organism>
<gene>
    <name evidence="8" type="ORF">TrST_g7859</name>
</gene>
<evidence type="ECO:0000256" key="2">
    <source>
        <dbReference type="ARBA" id="ARBA00022490"/>
    </source>
</evidence>
<comment type="caution">
    <text evidence="8">The sequence shown here is derived from an EMBL/GenBank/DDBJ whole genome shotgun (WGS) entry which is preliminary data.</text>
</comment>
<accession>A0A9W7EFL0</accession>
<keyword evidence="3" id="KW-0970">Cilium biogenesis/degradation</keyword>
<dbReference type="Proteomes" id="UP001165085">
    <property type="component" value="Unassembled WGS sequence"/>
</dbReference>
<evidence type="ECO:0000313" key="9">
    <source>
        <dbReference type="Proteomes" id="UP001165085"/>
    </source>
</evidence>
<dbReference type="OrthoDB" id="431939at2759"/>
<keyword evidence="5" id="KW-0966">Cell projection</keyword>
<dbReference type="InterPro" id="IPR010796">
    <property type="entry name" value="C2_B9-type_dom"/>
</dbReference>
<evidence type="ECO:0000256" key="7">
    <source>
        <dbReference type="ARBA" id="ARBA00039274"/>
    </source>
</evidence>
<evidence type="ECO:0000256" key="5">
    <source>
        <dbReference type="ARBA" id="ARBA00023273"/>
    </source>
</evidence>
<dbReference type="AlphaFoldDB" id="A0A9W7EFL0"/>
<comment type="similarity">
    <text evidence="6">Belongs to the B9D family.</text>
</comment>
<dbReference type="Pfam" id="PF07162">
    <property type="entry name" value="B9-C2"/>
    <property type="match status" value="1"/>
</dbReference>
<keyword evidence="9" id="KW-1185">Reference proteome</keyword>
<name>A0A9W7EFL0_9STRA</name>
<dbReference type="GO" id="GO:0060271">
    <property type="term" value="P:cilium assembly"/>
    <property type="evidence" value="ECO:0007669"/>
    <property type="project" value="TreeGrafter"/>
</dbReference>
<dbReference type="EMBL" id="BRXY01000233">
    <property type="protein sequence ID" value="GMH79339.1"/>
    <property type="molecule type" value="Genomic_DNA"/>
</dbReference>
<protein>
    <recommendedName>
        <fullName evidence="7">B9 domain-containing protein 1</fullName>
    </recommendedName>
</protein>
<evidence type="ECO:0000256" key="6">
    <source>
        <dbReference type="ARBA" id="ARBA00038411"/>
    </source>
</evidence>
<dbReference type="PANTHER" id="PTHR12968:SF1">
    <property type="entry name" value="B9 DOMAIN-CONTAINING PROTEIN 1"/>
    <property type="match status" value="1"/>
</dbReference>
<evidence type="ECO:0000313" key="8">
    <source>
        <dbReference type="EMBL" id="GMH79339.1"/>
    </source>
</evidence>
<dbReference type="PANTHER" id="PTHR12968">
    <property type="entry name" value="B9 DOMAIN-CONTAINING"/>
    <property type="match status" value="1"/>
</dbReference>
<keyword evidence="4" id="KW-0206">Cytoskeleton</keyword>